<keyword evidence="8" id="KW-1185">Reference proteome</keyword>
<dbReference type="Pfam" id="PF09745">
    <property type="entry name" value="NSRP1_N"/>
    <property type="match status" value="1"/>
</dbReference>
<reference evidence="7" key="1">
    <citation type="submission" date="2022-03" db="EMBL/GenBank/DDBJ databases">
        <authorList>
            <person name="Alioto T."/>
            <person name="Alioto T."/>
            <person name="Gomez Garrido J."/>
        </authorList>
    </citation>
    <scope>NUCLEOTIDE SEQUENCE</scope>
</reference>
<keyword evidence="3" id="KW-0175">Coiled coil</keyword>
<dbReference type="EMBL" id="OW240912">
    <property type="protein sequence ID" value="CAH2220100.1"/>
    <property type="molecule type" value="Genomic_DNA"/>
</dbReference>
<feature type="region of interest" description="Disordered" evidence="5">
    <location>
        <begin position="144"/>
        <end position="165"/>
    </location>
</feature>
<evidence type="ECO:0000313" key="7">
    <source>
        <dbReference type="EMBL" id="CAH2220100.1"/>
    </source>
</evidence>
<feature type="region of interest" description="Disordered" evidence="5">
    <location>
        <begin position="181"/>
        <end position="476"/>
    </location>
</feature>
<evidence type="ECO:0000256" key="1">
    <source>
        <dbReference type="ARBA" id="ARBA00010126"/>
    </source>
</evidence>
<sequence>MYGLILPKKAFQKNAFVPKHAAFADDSDDETSVGESLQKEALKKRVMKQTKLEIQKALEEDSSVYEYDNVYDDLQKKKEESSAKMLAGKDKKPKYIQNILQAVEVRKKEQEKRMEKKIQKEREMEGEEFQDKEAFVTSAYKKRLQEKAEEEAQERRQAEMEASLDVTKQKDLSGFYRHLLNQTVGEEETPECSLRNPGIKLEKSKGYSDEHNQESSAEIPAQTSNVKMEENIDADSDLGSASSEEESTPDKKKAAPESKPDKDERKGDSYKATKKTRRSSSSTEEEEYQEQKGRYKEASGTGRSERDMYQKYRDYDREYDERQQHRDYNSRDRHRAWEEQDYRARDRDRKENEGGNRDTRRERDREYSDRDRERDRDRYREQGWKHREKEEKERRQDRTDKEKHRHADKKDRSDKDKKNKSDKEKSPPLSEHHDDTLHVKPADVKRKVEDSEKVEETQNQASSMSSKFAKRTSEETVLSARDRYLARQMARLGNKAYVEKEED</sequence>
<feature type="compositionally biased region" description="Basic and acidic residues" evidence="5">
    <location>
        <begin position="200"/>
        <end position="213"/>
    </location>
</feature>
<organism evidence="7 8">
    <name type="scientific">Pelobates cultripes</name>
    <name type="common">Western spadefoot toad</name>
    <dbReference type="NCBI Taxonomy" id="61616"/>
    <lineage>
        <taxon>Eukaryota</taxon>
        <taxon>Metazoa</taxon>
        <taxon>Chordata</taxon>
        <taxon>Craniata</taxon>
        <taxon>Vertebrata</taxon>
        <taxon>Euteleostomi</taxon>
        <taxon>Amphibia</taxon>
        <taxon>Batrachia</taxon>
        <taxon>Anura</taxon>
        <taxon>Pelobatoidea</taxon>
        <taxon>Pelobatidae</taxon>
        <taxon>Pelobates</taxon>
    </lineage>
</organism>
<dbReference type="GO" id="GO:0000381">
    <property type="term" value="P:regulation of alternative mRNA splicing, via spliceosome"/>
    <property type="evidence" value="ECO:0007669"/>
    <property type="project" value="InterPro"/>
</dbReference>
<dbReference type="Proteomes" id="UP001295444">
    <property type="component" value="Chromosome 01"/>
</dbReference>
<proteinExistence type="inferred from homology"/>
<dbReference type="InterPro" id="IPR042816">
    <property type="entry name" value="Nsrp1"/>
</dbReference>
<evidence type="ECO:0000259" key="6">
    <source>
        <dbReference type="Pfam" id="PF09745"/>
    </source>
</evidence>
<feature type="domain" description="Nuclear speckle splicing regulatory protein 1 N-terminal" evidence="6">
    <location>
        <begin position="51"/>
        <end position="169"/>
    </location>
</feature>
<name>A0AAD1QYE2_PELCU</name>
<evidence type="ECO:0000256" key="4">
    <source>
        <dbReference type="ARBA" id="ARBA00030718"/>
    </source>
</evidence>
<accession>A0AAD1QYE2</accession>
<protein>
    <recommendedName>
        <fullName evidence="2">Nuclear speckle splicing regulatory protein 1</fullName>
    </recommendedName>
    <alternativeName>
        <fullName evidence="4">Coiled-coil domain-containing protein 55</fullName>
    </alternativeName>
</protein>
<evidence type="ECO:0000256" key="5">
    <source>
        <dbReference type="SAM" id="MobiDB-lite"/>
    </source>
</evidence>
<dbReference type="AlphaFoldDB" id="A0AAD1QYE2"/>
<feature type="compositionally biased region" description="Basic and acidic residues" evidence="5">
    <location>
        <begin position="408"/>
        <end position="456"/>
    </location>
</feature>
<feature type="compositionally biased region" description="Polar residues" evidence="5">
    <location>
        <begin position="457"/>
        <end position="466"/>
    </location>
</feature>
<feature type="compositionally biased region" description="Basic and acidic residues" evidence="5">
    <location>
        <begin position="248"/>
        <end position="271"/>
    </location>
</feature>
<dbReference type="InterPro" id="IPR018612">
    <property type="entry name" value="NSRP1_N"/>
</dbReference>
<dbReference type="PANTHER" id="PTHR31938">
    <property type="entry name" value="NUCLEAR SPECKLE SPLICING REGULATORY PROTEIN 1"/>
    <property type="match status" value="1"/>
</dbReference>
<gene>
    <name evidence="7" type="ORF">PECUL_23A046095</name>
</gene>
<evidence type="ECO:0000256" key="2">
    <source>
        <dbReference type="ARBA" id="ARBA00020556"/>
    </source>
</evidence>
<evidence type="ECO:0000256" key="3">
    <source>
        <dbReference type="ARBA" id="ARBA00023054"/>
    </source>
</evidence>
<comment type="similarity">
    <text evidence="1">Belongs to the NSRP1 family.</text>
</comment>
<feature type="compositionally biased region" description="Basic and acidic residues" evidence="5">
    <location>
        <begin position="289"/>
        <end position="402"/>
    </location>
</feature>
<dbReference type="PANTHER" id="PTHR31938:SF4">
    <property type="entry name" value="NUCLEAR SPECKLE SPLICING REGULATORY PROTEIN 1"/>
    <property type="match status" value="1"/>
</dbReference>
<evidence type="ECO:0000313" key="8">
    <source>
        <dbReference type="Proteomes" id="UP001295444"/>
    </source>
</evidence>